<feature type="signal peptide" evidence="10">
    <location>
        <begin position="1"/>
        <end position="24"/>
    </location>
</feature>
<evidence type="ECO:0000313" key="13">
    <source>
        <dbReference type="Proteomes" id="UP000317036"/>
    </source>
</evidence>
<feature type="domain" description="Peptidase S11 D-alanyl-D-alanine carboxypeptidase A N-terminal" evidence="11">
    <location>
        <begin position="31"/>
        <end position="253"/>
    </location>
</feature>
<evidence type="ECO:0000259" key="11">
    <source>
        <dbReference type="Pfam" id="PF00768"/>
    </source>
</evidence>
<evidence type="ECO:0000256" key="5">
    <source>
        <dbReference type="ARBA" id="ARBA00022984"/>
    </source>
</evidence>
<dbReference type="AlphaFoldDB" id="A0A559KHK8"/>
<dbReference type="GO" id="GO:0006508">
    <property type="term" value="P:proteolysis"/>
    <property type="evidence" value="ECO:0007669"/>
    <property type="project" value="InterPro"/>
</dbReference>
<evidence type="ECO:0000256" key="8">
    <source>
        <dbReference type="PIRSR" id="PIRSR618044-2"/>
    </source>
</evidence>
<comment type="similarity">
    <text evidence="1 9">Belongs to the peptidase S11 family.</text>
</comment>
<keyword evidence="13" id="KW-1185">Reference proteome</keyword>
<keyword evidence="6" id="KW-0961">Cell wall biogenesis/degradation</keyword>
<feature type="chain" id="PRO_5022227233" evidence="10">
    <location>
        <begin position="25"/>
        <end position="394"/>
    </location>
</feature>
<evidence type="ECO:0000256" key="9">
    <source>
        <dbReference type="RuleBase" id="RU004016"/>
    </source>
</evidence>
<evidence type="ECO:0000313" key="12">
    <source>
        <dbReference type="EMBL" id="TVY11568.1"/>
    </source>
</evidence>
<dbReference type="EMBL" id="VNJI01000002">
    <property type="protein sequence ID" value="TVY11568.1"/>
    <property type="molecule type" value="Genomic_DNA"/>
</dbReference>
<dbReference type="GO" id="GO:0008360">
    <property type="term" value="P:regulation of cell shape"/>
    <property type="evidence" value="ECO:0007669"/>
    <property type="project" value="UniProtKB-KW"/>
</dbReference>
<name>A0A559KHK8_9BACL</name>
<protein>
    <submittedName>
        <fullName evidence="12">D-alanyl-D-alanine carboxypeptidase</fullName>
    </submittedName>
</protein>
<comment type="caution">
    <text evidence="12">The sequence shown here is derived from an EMBL/GenBank/DDBJ whole genome shotgun (WGS) entry which is preliminary data.</text>
</comment>
<keyword evidence="12" id="KW-0645">Protease</keyword>
<dbReference type="Pfam" id="PF00768">
    <property type="entry name" value="Peptidase_S11"/>
    <property type="match status" value="1"/>
</dbReference>
<dbReference type="RefSeq" id="WP_144842796.1">
    <property type="nucleotide sequence ID" value="NZ_VNJI01000002.1"/>
</dbReference>
<accession>A0A559KHK8</accession>
<keyword evidence="12" id="KW-0121">Carboxypeptidase</keyword>
<keyword evidence="3" id="KW-0378">Hydrolase</keyword>
<dbReference type="InterPro" id="IPR001967">
    <property type="entry name" value="Peptidase_S11_N"/>
</dbReference>
<evidence type="ECO:0000256" key="6">
    <source>
        <dbReference type="ARBA" id="ARBA00023316"/>
    </source>
</evidence>
<evidence type="ECO:0000256" key="10">
    <source>
        <dbReference type="SAM" id="SignalP"/>
    </source>
</evidence>
<dbReference type="OrthoDB" id="9791132at2"/>
<dbReference type="InterPro" id="IPR018044">
    <property type="entry name" value="Peptidase_S11"/>
</dbReference>
<dbReference type="SUPFAM" id="SSF56601">
    <property type="entry name" value="beta-lactamase/transpeptidase-like"/>
    <property type="match status" value="1"/>
</dbReference>
<feature type="active site" evidence="7">
    <location>
        <position position="116"/>
    </location>
</feature>
<reference evidence="12 13" key="1">
    <citation type="submission" date="2019-07" db="EMBL/GenBank/DDBJ databases">
        <authorList>
            <person name="Kim J."/>
        </authorList>
    </citation>
    <scope>NUCLEOTIDE SEQUENCE [LARGE SCALE GENOMIC DNA]</scope>
    <source>
        <strain evidence="12 13">JC52</strain>
    </source>
</reference>
<evidence type="ECO:0000256" key="2">
    <source>
        <dbReference type="ARBA" id="ARBA00022729"/>
    </source>
</evidence>
<feature type="active site" description="Acyl-ester intermediate" evidence="7">
    <location>
        <position position="64"/>
    </location>
</feature>
<proteinExistence type="inferred from homology"/>
<keyword evidence="4" id="KW-0133">Cell shape</keyword>
<dbReference type="InterPro" id="IPR012338">
    <property type="entry name" value="Beta-lactam/transpept-like"/>
</dbReference>
<dbReference type="PRINTS" id="PR00725">
    <property type="entry name" value="DADACBPTASE1"/>
</dbReference>
<keyword evidence="2 10" id="KW-0732">Signal</keyword>
<dbReference type="PANTHER" id="PTHR21581:SF33">
    <property type="entry name" value="D-ALANYL-D-ALANINE CARBOXYPEPTIDASE DACB"/>
    <property type="match status" value="1"/>
</dbReference>
<feature type="active site" description="Acyl-ester intermediate" evidence="7">
    <location>
        <position position="61"/>
    </location>
</feature>
<keyword evidence="5" id="KW-0573">Peptidoglycan synthesis</keyword>
<dbReference type="GO" id="GO:0009002">
    <property type="term" value="F:serine-type D-Ala-D-Ala carboxypeptidase activity"/>
    <property type="evidence" value="ECO:0007669"/>
    <property type="project" value="InterPro"/>
</dbReference>
<evidence type="ECO:0000256" key="1">
    <source>
        <dbReference type="ARBA" id="ARBA00007164"/>
    </source>
</evidence>
<evidence type="ECO:0000256" key="3">
    <source>
        <dbReference type="ARBA" id="ARBA00022801"/>
    </source>
</evidence>
<organism evidence="12 13">
    <name type="scientific">Paenibacillus cremeus</name>
    <dbReference type="NCBI Taxonomy" id="2163881"/>
    <lineage>
        <taxon>Bacteria</taxon>
        <taxon>Bacillati</taxon>
        <taxon>Bacillota</taxon>
        <taxon>Bacilli</taxon>
        <taxon>Bacillales</taxon>
        <taxon>Paenibacillaceae</taxon>
        <taxon>Paenibacillus</taxon>
    </lineage>
</organism>
<gene>
    <name evidence="12" type="ORF">FPZ49_02375</name>
</gene>
<sequence>MKKLLLAMLLLWTGGMGWPSPAVLDAAPAVSSNAEAAALIDVTSGRVIYSVKGDKPMRIASLTKVMTAIVAIEHGKLTDMAKVSKNAFGKEGSSIYLKLNEEMNLKDLLFGMMLRSGNDAATTIAEHVGGSVEGFAYLMNEEAKMIGMTNSSFKNPSGLDQEGHYSTANDMAKLTAYALKNPVFQEIVSTKVKKVPNPNESWDYTWINKNKMLSLYSGSDGVKTGYTKLAKRCLISSATRNGQQFAVVTLNDSNDWADHAKLLDYGFQHYPLLPLAQKGEPIDQTGLVAGASFSYAAEQAEQNRFTRKLVLNDPASTNYRLGDAGQLQFLLDGKQVGAVPLVVKDSPRLSWKQQSAFSFTESSESFSEYKGYYVQKWLYVLNAFTRVMFTGKSD</sequence>
<dbReference type="Gene3D" id="3.40.710.10">
    <property type="entry name" value="DD-peptidase/beta-lactamase superfamily"/>
    <property type="match status" value="1"/>
</dbReference>
<evidence type="ECO:0000256" key="7">
    <source>
        <dbReference type="PIRSR" id="PIRSR618044-1"/>
    </source>
</evidence>
<dbReference type="GO" id="GO:0009252">
    <property type="term" value="P:peptidoglycan biosynthetic process"/>
    <property type="evidence" value="ECO:0007669"/>
    <property type="project" value="UniProtKB-KW"/>
</dbReference>
<feature type="binding site" evidence="8">
    <location>
        <position position="223"/>
    </location>
    <ligand>
        <name>substrate</name>
    </ligand>
</feature>
<dbReference type="Proteomes" id="UP000317036">
    <property type="component" value="Unassembled WGS sequence"/>
</dbReference>
<evidence type="ECO:0000256" key="4">
    <source>
        <dbReference type="ARBA" id="ARBA00022960"/>
    </source>
</evidence>
<dbReference type="GO" id="GO:0071555">
    <property type="term" value="P:cell wall organization"/>
    <property type="evidence" value="ECO:0007669"/>
    <property type="project" value="UniProtKB-KW"/>
</dbReference>
<dbReference type="PANTHER" id="PTHR21581">
    <property type="entry name" value="D-ALANYL-D-ALANINE CARBOXYPEPTIDASE"/>
    <property type="match status" value="1"/>
</dbReference>